<organism evidence="2 3">
    <name type="scientific">Hymenobacter edaphi</name>
    <dbReference type="NCBI Taxonomy" id="2211146"/>
    <lineage>
        <taxon>Bacteria</taxon>
        <taxon>Pseudomonadati</taxon>
        <taxon>Bacteroidota</taxon>
        <taxon>Cytophagia</taxon>
        <taxon>Cytophagales</taxon>
        <taxon>Hymenobacteraceae</taxon>
        <taxon>Hymenobacter</taxon>
    </lineage>
</organism>
<dbReference type="AlphaFoldDB" id="A0A328BGS3"/>
<reference evidence="3" key="1">
    <citation type="submission" date="2018-05" db="EMBL/GenBank/DDBJ databases">
        <authorList>
            <person name="Nie L."/>
        </authorList>
    </citation>
    <scope>NUCLEOTIDE SEQUENCE [LARGE SCALE GENOMIC DNA]</scope>
    <source>
        <strain evidence="3">NL</strain>
    </source>
</reference>
<gene>
    <name evidence="2" type="ORF">DLM85_13485</name>
</gene>
<evidence type="ECO:0000256" key="1">
    <source>
        <dbReference type="SAM" id="MobiDB-lite"/>
    </source>
</evidence>
<dbReference type="EMBL" id="QHKM01000004">
    <property type="protein sequence ID" value="RAK65731.1"/>
    <property type="molecule type" value="Genomic_DNA"/>
</dbReference>
<feature type="region of interest" description="Disordered" evidence="1">
    <location>
        <begin position="76"/>
        <end position="101"/>
    </location>
</feature>
<dbReference type="RefSeq" id="WP_111478641.1">
    <property type="nucleotide sequence ID" value="NZ_QHKM01000004.1"/>
</dbReference>
<feature type="compositionally biased region" description="Low complexity" evidence="1">
    <location>
        <begin position="76"/>
        <end position="85"/>
    </location>
</feature>
<comment type="caution">
    <text evidence="2">The sequence shown here is derived from an EMBL/GenBank/DDBJ whole genome shotgun (WGS) entry which is preliminary data.</text>
</comment>
<keyword evidence="3" id="KW-1185">Reference proteome</keyword>
<dbReference type="OrthoDB" id="886712at2"/>
<accession>A0A328BGS3</accession>
<protein>
    <submittedName>
        <fullName evidence="2">Uncharacterized protein</fullName>
    </submittedName>
</protein>
<evidence type="ECO:0000313" key="3">
    <source>
        <dbReference type="Proteomes" id="UP000248553"/>
    </source>
</evidence>
<dbReference type="Proteomes" id="UP000248553">
    <property type="component" value="Unassembled WGS sequence"/>
</dbReference>
<sequence length="101" mass="10780">MSNSSLRPGADEEWEDLLRQWRAQPSAQPRPFFYGRVRARLDDAAAQPWLPAWLRRPAYAVMLGLLGMALSGDSAALPSAAGAAPQNEAPGSPLPSAVPQG</sequence>
<name>A0A328BGS3_9BACT</name>
<proteinExistence type="predicted"/>
<evidence type="ECO:0000313" key="2">
    <source>
        <dbReference type="EMBL" id="RAK65731.1"/>
    </source>
</evidence>